<organism evidence="1 2">
    <name type="scientific">Clostridium tagluense</name>
    <dbReference type="NCBI Taxonomy" id="360422"/>
    <lineage>
        <taxon>Bacteria</taxon>
        <taxon>Bacillati</taxon>
        <taxon>Bacillota</taxon>
        <taxon>Clostridia</taxon>
        <taxon>Eubacteriales</taxon>
        <taxon>Clostridiaceae</taxon>
        <taxon>Clostridium</taxon>
    </lineage>
</organism>
<protein>
    <submittedName>
        <fullName evidence="1">Uncharacterized protein</fullName>
    </submittedName>
</protein>
<accession>A0A401UT98</accession>
<evidence type="ECO:0000313" key="1">
    <source>
        <dbReference type="EMBL" id="GCD12779.1"/>
    </source>
</evidence>
<evidence type="ECO:0000313" key="2">
    <source>
        <dbReference type="Proteomes" id="UP000287872"/>
    </source>
</evidence>
<dbReference type="Proteomes" id="UP000287872">
    <property type="component" value="Unassembled WGS sequence"/>
</dbReference>
<dbReference type="EMBL" id="BHYK01000041">
    <property type="protein sequence ID" value="GCD12779.1"/>
    <property type="molecule type" value="Genomic_DNA"/>
</dbReference>
<keyword evidence="2" id="KW-1185">Reference proteome</keyword>
<sequence length="80" mass="9329">MSESKEFQVILQVIVSRLVQMITKEMNISDKDALNSLYSSKLYEKLEQEETKLWHLSVPTLYSIYVEEIKTGKISFPEEA</sequence>
<gene>
    <name evidence="1" type="ORF">Ctaglu_44020</name>
</gene>
<dbReference type="OrthoDB" id="1094481at2"/>
<reference evidence="1 2" key="1">
    <citation type="submission" date="2018-11" db="EMBL/GenBank/DDBJ databases">
        <title>Genome sequencing and assembly of Clostridium tagluense strain A121.</title>
        <authorList>
            <person name="Murakami T."/>
            <person name="Segawa T."/>
            <person name="Shcherbakova V.A."/>
            <person name="Mori H."/>
            <person name="Yoshimura Y."/>
        </authorList>
    </citation>
    <scope>NUCLEOTIDE SEQUENCE [LARGE SCALE GENOMIC DNA]</scope>
    <source>
        <strain evidence="1 2">A121</strain>
    </source>
</reference>
<name>A0A401UT98_9CLOT</name>
<dbReference type="RefSeq" id="WP_125005734.1">
    <property type="nucleotide sequence ID" value="NZ_BHYK01000041.1"/>
</dbReference>
<proteinExistence type="predicted"/>
<comment type="caution">
    <text evidence="1">The sequence shown here is derived from an EMBL/GenBank/DDBJ whole genome shotgun (WGS) entry which is preliminary data.</text>
</comment>
<dbReference type="AlphaFoldDB" id="A0A401UT98"/>